<feature type="domain" description="Cyclic nucleotide-binding" evidence="1">
    <location>
        <begin position="31"/>
        <end position="114"/>
    </location>
</feature>
<dbReference type="EMBL" id="JBELPZ010000029">
    <property type="protein sequence ID" value="MFL9846006.1"/>
    <property type="molecule type" value="Genomic_DNA"/>
</dbReference>
<proteinExistence type="predicted"/>
<name>A0ABW8Z0B0_9FLAO</name>
<keyword evidence="3" id="KW-1185">Reference proteome</keyword>
<dbReference type="InterPro" id="IPR018490">
    <property type="entry name" value="cNMP-bd_dom_sf"/>
</dbReference>
<dbReference type="Gene3D" id="2.60.120.10">
    <property type="entry name" value="Jelly Rolls"/>
    <property type="match status" value="1"/>
</dbReference>
<evidence type="ECO:0000313" key="3">
    <source>
        <dbReference type="Proteomes" id="UP001629156"/>
    </source>
</evidence>
<protein>
    <submittedName>
        <fullName evidence="2">Crp/Fnr family transcriptional regulator</fullName>
    </submittedName>
</protein>
<dbReference type="InterPro" id="IPR014710">
    <property type="entry name" value="RmlC-like_jellyroll"/>
</dbReference>
<evidence type="ECO:0000259" key="1">
    <source>
        <dbReference type="Pfam" id="PF00027"/>
    </source>
</evidence>
<sequence>MSEFINFLLQFGNLDQQQIDLIKSKSTNLLLEKGDYFWEEGKSSKYVGFVVSGILRVYYCNDKGDEITHYFVEENHWLSDWDNPAKSVNAIANLQASTDCSCIVFLKKDWNELLDCVVELNNIIQKIIIMHKSKKLERRSALISEDNTERYLSFLEQYPNVVNRIPLSYVASYLGMRQQSLSRVRKNIR</sequence>
<evidence type="ECO:0000313" key="2">
    <source>
        <dbReference type="EMBL" id="MFL9846006.1"/>
    </source>
</evidence>
<organism evidence="2 3">
    <name type="scientific">Flavobacterium rhizosphaerae</name>
    <dbReference type="NCBI Taxonomy" id="3163298"/>
    <lineage>
        <taxon>Bacteria</taxon>
        <taxon>Pseudomonadati</taxon>
        <taxon>Bacteroidota</taxon>
        <taxon>Flavobacteriia</taxon>
        <taxon>Flavobacteriales</taxon>
        <taxon>Flavobacteriaceae</taxon>
        <taxon>Flavobacterium</taxon>
    </lineage>
</organism>
<gene>
    <name evidence="2" type="ORF">ABS766_16405</name>
</gene>
<dbReference type="Proteomes" id="UP001629156">
    <property type="component" value="Unassembled WGS sequence"/>
</dbReference>
<dbReference type="Pfam" id="PF00027">
    <property type="entry name" value="cNMP_binding"/>
    <property type="match status" value="1"/>
</dbReference>
<dbReference type="InterPro" id="IPR000595">
    <property type="entry name" value="cNMP-bd_dom"/>
</dbReference>
<dbReference type="SUPFAM" id="SSF51206">
    <property type="entry name" value="cAMP-binding domain-like"/>
    <property type="match status" value="1"/>
</dbReference>
<comment type="caution">
    <text evidence="2">The sequence shown here is derived from an EMBL/GenBank/DDBJ whole genome shotgun (WGS) entry which is preliminary data.</text>
</comment>
<dbReference type="CDD" id="cd00038">
    <property type="entry name" value="CAP_ED"/>
    <property type="match status" value="1"/>
</dbReference>
<accession>A0ABW8Z0B0</accession>
<reference evidence="2 3" key="1">
    <citation type="submission" date="2024-06" db="EMBL/GenBank/DDBJ databases">
        <authorList>
            <person name="Kaempfer P."/>
            <person name="Viver T."/>
        </authorList>
    </citation>
    <scope>NUCLEOTIDE SEQUENCE [LARGE SCALE GENOMIC DNA]</scope>
    <source>
        <strain evidence="2 3">ST-119</strain>
    </source>
</reference>
<dbReference type="RefSeq" id="WP_408086282.1">
    <property type="nucleotide sequence ID" value="NZ_JBELPZ010000029.1"/>
</dbReference>